<keyword evidence="3" id="KW-0804">Transcription</keyword>
<sequence length="839" mass="93237">MLNTKSWNDTLVAPRDQSLQQRHSSLLIRDRYVAIWQDLPQLTVLAALPGWGRTTWLHQCDDYLAEHLPEVERHRAVTRRQLATLLAQEPPAEGIRVVFADSLVSAANDELWAEIRDALVADQSLRLVLSTVDTPSADVTREVETLTLTERELAFDRGEVERLATLLTGRDEVAVDAIVGEGLRGQAELVVNRLTAFAANVTPAAWKSSLHASDPVSYDEFRRTATAEPSLLWRVLERMRDLYAFSARQLRLHVAEGDVGLDLDAVYERLAMLPVFEHTTNAETGEAQLEWQPSVWAELHAEMSPEQRREGDARALATVRAHGGNLQQLHYLLRLGRADDAERLVGDRYHSLLIALDGTMARYLAEVRVDTPRYPALGLLQSEVRLGLGSTRRELRDQLEQSLSTLRGQTASNVEDEFRRAALLAYASSVVGERSRTARYLEYAAELSEGMLEVAAQDRSPSSRARAAGYYTLLSWTAGQVDAPLLSLRFVSEAVRYGSESQAMQVWRQTSLECAQALVGMPAAGCPALRYLDDGNDRAALEVARSMGNGPLVVPSNTYDDAVRVLIRGFVDHERLSSRDVTQVVLRSAGYWRDGVPSSLVALAAVAACANLDNRDEASRIVALVEGQPNVFARLTRMLWAQWNGEFQRALDECDYYELDDLPRFAVIARVLTAASQLRLEKEELAADVLAEAWRDFEAPDLMRFALRFVPETVFQGFLAMRQLPVGLAEVLRDSAHDVRNISWTTPLRLTRSEVEVVQLLMRGLKNQEIADARHVTFGTIRTQLKSIYRKLGVSDRNGALAEARAHGLLQAPAPEVAQFQVAGGGVADAFPQRIAAGR</sequence>
<dbReference type="SMART" id="SM00421">
    <property type="entry name" value="HTH_LUXR"/>
    <property type="match status" value="1"/>
</dbReference>
<dbReference type="InterPro" id="IPR000792">
    <property type="entry name" value="Tscrpt_reg_LuxR_C"/>
</dbReference>
<dbReference type="CDD" id="cd06170">
    <property type="entry name" value="LuxR_C_like"/>
    <property type="match status" value="1"/>
</dbReference>
<feature type="domain" description="HTH luxR-type" evidence="4">
    <location>
        <begin position="743"/>
        <end position="808"/>
    </location>
</feature>
<dbReference type="InterPro" id="IPR036388">
    <property type="entry name" value="WH-like_DNA-bd_sf"/>
</dbReference>
<keyword evidence="6" id="KW-1185">Reference proteome</keyword>
<dbReference type="Proteomes" id="UP001597492">
    <property type="component" value="Unassembled WGS sequence"/>
</dbReference>
<gene>
    <name evidence="5" type="ORF">ACFSW7_02655</name>
</gene>
<dbReference type="Gene3D" id="1.10.10.10">
    <property type="entry name" value="Winged helix-like DNA-binding domain superfamily/Winged helix DNA-binding domain"/>
    <property type="match status" value="1"/>
</dbReference>
<dbReference type="EMBL" id="JBHUNE010000003">
    <property type="protein sequence ID" value="MFD2757277.1"/>
    <property type="molecule type" value="Genomic_DNA"/>
</dbReference>
<evidence type="ECO:0000313" key="5">
    <source>
        <dbReference type="EMBL" id="MFD2757277.1"/>
    </source>
</evidence>
<dbReference type="PANTHER" id="PTHR44688:SF16">
    <property type="entry name" value="DNA-BINDING TRANSCRIPTIONAL ACTIVATOR DEVR_DOSR"/>
    <property type="match status" value="1"/>
</dbReference>
<dbReference type="RefSeq" id="WP_019617826.1">
    <property type="nucleotide sequence ID" value="NZ_JBHUNE010000003.1"/>
</dbReference>
<evidence type="ECO:0000256" key="3">
    <source>
        <dbReference type="ARBA" id="ARBA00023163"/>
    </source>
</evidence>
<dbReference type="SUPFAM" id="SSF46894">
    <property type="entry name" value="C-terminal effector domain of the bipartite response regulators"/>
    <property type="match status" value="1"/>
</dbReference>
<reference evidence="6" key="1">
    <citation type="journal article" date="2019" name="Int. J. Syst. Evol. Microbiol.">
        <title>The Global Catalogue of Microorganisms (GCM) 10K type strain sequencing project: providing services to taxonomists for standard genome sequencing and annotation.</title>
        <authorList>
            <consortium name="The Broad Institute Genomics Platform"/>
            <consortium name="The Broad Institute Genome Sequencing Center for Infectious Disease"/>
            <person name="Wu L."/>
            <person name="Ma J."/>
        </authorList>
    </citation>
    <scope>NUCLEOTIDE SEQUENCE [LARGE SCALE GENOMIC DNA]</scope>
    <source>
        <strain evidence="6">TISTR 1514</strain>
    </source>
</reference>
<protein>
    <submittedName>
        <fullName evidence="5">Response regulator transcription factor</fullName>
    </submittedName>
</protein>
<name>A0ABW5UUF7_9MICO</name>
<proteinExistence type="predicted"/>
<evidence type="ECO:0000259" key="4">
    <source>
        <dbReference type="PROSITE" id="PS50043"/>
    </source>
</evidence>
<accession>A0ABW5UUF7</accession>
<dbReference type="Pfam" id="PF00196">
    <property type="entry name" value="GerE"/>
    <property type="match status" value="1"/>
</dbReference>
<dbReference type="InterPro" id="IPR016032">
    <property type="entry name" value="Sig_transdc_resp-reg_C-effctor"/>
</dbReference>
<organism evidence="5 6">
    <name type="scientific">Gulosibacter faecalis</name>
    <dbReference type="NCBI Taxonomy" id="272240"/>
    <lineage>
        <taxon>Bacteria</taxon>
        <taxon>Bacillati</taxon>
        <taxon>Actinomycetota</taxon>
        <taxon>Actinomycetes</taxon>
        <taxon>Micrococcales</taxon>
        <taxon>Microbacteriaceae</taxon>
        <taxon>Gulosibacter</taxon>
    </lineage>
</organism>
<evidence type="ECO:0000256" key="2">
    <source>
        <dbReference type="ARBA" id="ARBA00023125"/>
    </source>
</evidence>
<keyword evidence="2" id="KW-0238">DNA-binding</keyword>
<comment type="caution">
    <text evidence="5">The sequence shown here is derived from an EMBL/GenBank/DDBJ whole genome shotgun (WGS) entry which is preliminary data.</text>
</comment>
<dbReference type="PRINTS" id="PR00038">
    <property type="entry name" value="HTHLUXR"/>
</dbReference>
<dbReference type="PROSITE" id="PS50043">
    <property type="entry name" value="HTH_LUXR_2"/>
    <property type="match status" value="1"/>
</dbReference>
<evidence type="ECO:0000313" key="6">
    <source>
        <dbReference type="Proteomes" id="UP001597492"/>
    </source>
</evidence>
<dbReference type="PANTHER" id="PTHR44688">
    <property type="entry name" value="DNA-BINDING TRANSCRIPTIONAL ACTIVATOR DEVR_DOSR"/>
    <property type="match status" value="1"/>
</dbReference>
<evidence type="ECO:0000256" key="1">
    <source>
        <dbReference type="ARBA" id="ARBA00023015"/>
    </source>
</evidence>
<keyword evidence="1" id="KW-0805">Transcription regulation</keyword>